<evidence type="ECO:0000256" key="5">
    <source>
        <dbReference type="ARBA" id="ARBA00022989"/>
    </source>
</evidence>
<dbReference type="Pfam" id="PF02628">
    <property type="entry name" value="COX15-CtaA"/>
    <property type="match status" value="1"/>
</dbReference>
<name>A0A544QN85_9EURY</name>
<evidence type="ECO:0000256" key="4">
    <source>
        <dbReference type="ARBA" id="ARBA00022723"/>
    </source>
</evidence>
<dbReference type="GO" id="GO:0006784">
    <property type="term" value="P:heme A biosynthetic process"/>
    <property type="evidence" value="ECO:0007669"/>
    <property type="project" value="InterPro"/>
</dbReference>
<dbReference type="PANTHER" id="PTHR35457:SF1">
    <property type="entry name" value="HEME A SYNTHASE"/>
    <property type="match status" value="1"/>
</dbReference>
<keyword evidence="3 12" id="KW-0812">Transmembrane</keyword>
<feature type="transmembrane region" description="Helical" evidence="12">
    <location>
        <begin position="130"/>
        <end position="151"/>
    </location>
</feature>
<evidence type="ECO:0000256" key="9">
    <source>
        <dbReference type="ARBA" id="ARBA00023136"/>
    </source>
</evidence>
<comment type="subcellular location">
    <subcellularLocation>
        <location evidence="1">Membrane</location>
        <topology evidence="1">Multi-pass membrane protein</topology>
    </subcellularLocation>
</comment>
<evidence type="ECO:0000256" key="2">
    <source>
        <dbReference type="ARBA" id="ARBA00022475"/>
    </source>
</evidence>
<reference evidence="13 14" key="1">
    <citation type="submission" date="2019-02" db="EMBL/GenBank/DDBJ databases">
        <title>Halonotius sp. a new haloqrchaeon isolated from saline water.</title>
        <authorList>
            <person name="Duran-Viseras A."/>
            <person name="Sanchez-Porro C."/>
            <person name="Ventosa A."/>
        </authorList>
    </citation>
    <scope>NUCLEOTIDE SEQUENCE [LARGE SCALE GENOMIC DNA]</scope>
    <source>
        <strain evidence="13 14">F9-27</strain>
    </source>
</reference>
<dbReference type="GO" id="GO:0016020">
    <property type="term" value="C:membrane"/>
    <property type="evidence" value="ECO:0007669"/>
    <property type="project" value="UniProtKB-SubCell"/>
</dbReference>
<feature type="transmembrane region" description="Helical" evidence="12">
    <location>
        <begin position="163"/>
        <end position="183"/>
    </location>
</feature>
<organism evidence="13 14">
    <name type="scientific">Halonotius roseus</name>
    <dbReference type="NCBI Taxonomy" id="2511997"/>
    <lineage>
        <taxon>Archaea</taxon>
        <taxon>Methanobacteriati</taxon>
        <taxon>Methanobacteriota</taxon>
        <taxon>Stenosarchaea group</taxon>
        <taxon>Halobacteria</taxon>
        <taxon>Halobacteriales</taxon>
        <taxon>Haloferacaceae</taxon>
        <taxon>Halonotius</taxon>
    </lineage>
</organism>
<dbReference type="GO" id="GO:0016491">
    <property type="term" value="F:oxidoreductase activity"/>
    <property type="evidence" value="ECO:0007669"/>
    <property type="project" value="UniProtKB-KW"/>
</dbReference>
<dbReference type="GO" id="GO:0046872">
    <property type="term" value="F:metal ion binding"/>
    <property type="evidence" value="ECO:0007669"/>
    <property type="project" value="UniProtKB-KW"/>
</dbReference>
<evidence type="ECO:0000256" key="10">
    <source>
        <dbReference type="ARBA" id="ARBA00023157"/>
    </source>
</evidence>
<keyword evidence="14" id="KW-1185">Reference proteome</keyword>
<feature type="transmembrane region" description="Helical" evidence="12">
    <location>
        <begin position="252"/>
        <end position="273"/>
    </location>
</feature>
<dbReference type="PANTHER" id="PTHR35457">
    <property type="entry name" value="HEME A SYNTHASE"/>
    <property type="match status" value="1"/>
</dbReference>
<evidence type="ECO:0000256" key="6">
    <source>
        <dbReference type="ARBA" id="ARBA00023002"/>
    </source>
</evidence>
<keyword evidence="9 12" id="KW-0472">Membrane</keyword>
<feature type="transmembrane region" description="Helical" evidence="12">
    <location>
        <begin position="195"/>
        <end position="215"/>
    </location>
</feature>
<dbReference type="InterPro" id="IPR050450">
    <property type="entry name" value="COX15/CtaA_HemeA_synthase"/>
</dbReference>
<dbReference type="Proteomes" id="UP000315385">
    <property type="component" value="Unassembled WGS sequence"/>
</dbReference>
<dbReference type="EMBL" id="SESI01000002">
    <property type="protein sequence ID" value="TQQ80372.1"/>
    <property type="molecule type" value="Genomic_DNA"/>
</dbReference>
<proteinExistence type="predicted"/>
<keyword evidence="4" id="KW-0479">Metal-binding</keyword>
<evidence type="ECO:0000256" key="11">
    <source>
        <dbReference type="ARBA" id="ARBA00023444"/>
    </source>
</evidence>
<comment type="caution">
    <text evidence="13">The sequence shown here is derived from an EMBL/GenBank/DDBJ whole genome shotgun (WGS) entry which is preliminary data.</text>
</comment>
<evidence type="ECO:0000313" key="13">
    <source>
        <dbReference type="EMBL" id="TQQ80372.1"/>
    </source>
</evidence>
<feature type="transmembrane region" description="Helical" evidence="12">
    <location>
        <begin position="65"/>
        <end position="85"/>
    </location>
</feature>
<keyword evidence="10" id="KW-1015">Disulfide bond</keyword>
<keyword evidence="8" id="KW-0350">Heme biosynthesis</keyword>
<keyword evidence="6" id="KW-0560">Oxidoreductase</keyword>
<dbReference type="OrthoDB" id="336837at2157"/>
<evidence type="ECO:0000256" key="8">
    <source>
        <dbReference type="ARBA" id="ARBA00023133"/>
    </source>
</evidence>
<evidence type="ECO:0000256" key="12">
    <source>
        <dbReference type="SAM" id="Phobius"/>
    </source>
</evidence>
<evidence type="ECO:0000256" key="7">
    <source>
        <dbReference type="ARBA" id="ARBA00023004"/>
    </source>
</evidence>
<evidence type="ECO:0000256" key="1">
    <source>
        <dbReference type="ARBA" id="ARBA00004141"/>
    </source>
</evidence>
<dbReference type="RefSeq" id="WP_142443492.1">
    <property type="nucleotide sequence ID" value="NZ_SESI01000002.1"/>
</dbReference>
<keyword evidence="7" id="KW-0408">Iron</keyword>
<accession>A0A544QN85</accession>
<feature type="transmembrane region" description="Helical" evidence="12">
    <location>
        <begin position="227"/>
        <end position="246"/>
    </location>
</feature>
<feature type="transmembrane region" description="Helical" evidence="12">
    <location>
        <begin position="97"/>
        <end position="124"/>
    </location>
</feature>
<evidence type="ECO:0000256" key="3">
    <source>
        <dbReference type="ARBA" id="ARBA00022692"/>
    </source>
</evidence>
<keyword evidence="2" id="KW-1003">Cell membrane</keyword>
<dbReference type="AlphaFoldDB" id="A0A544QN85"/>
<keyword evidence="5 12" id="KW-1133">Transmembrane helix</keyword>
<sequence length="290" mass="31277">MVQRPNWLSFRRFAAVTTALTLSLITLGVYTSATGSGLACQAQWPLCSDQLIPALSINPDFIEWFHRVVAMITGFFILGTAGWAWQRGDRRTTLAAVGAVVLLPLQISIGAITVTLNGLLPWGYSAPTHAAHLIVALSIFTLLSLTTIYGYRDHHSRPPRPRSRRTLGVALAALLVSGLFSRGVPLLQYSPGAQAWYYASSLVAVVALLATIHWLDGVDPLGRRLAGVAFGVLLATMLIGRDLIIYTPTVQLLNFGLYLALLGVVAAGLWRLVDTDTPSTATRLGSEQSE</sequence>
<protein>
    <submittedName>
        <fullName evidence="13">Cytochrome oxidase assembly protein</fullName>
    </submittedName>
</protein>
<dbReference type="InterPro" id="IPR003780">
    <property type="entry name" value="COX15/CtaA_fam"/>
</dbReference>
<evidence type="ECO:0000313" key="14">
    <source>
        <dbReference type="Proteomes" id="UP000315385"/>
    </source>
</evidence>
<gene>
    <name evidence="13" type="ORF">EWF95_07730</name>
</gene>
<comment type="pathway">
    <text evidence="11">Porphyrin-containing compound metabolism.</text>
</comment>